<dbReference type="InterPro" id="IPR011990">
    <property type="entry name" value="TPR-like_helical_dom_sf"/>
</dbReference>
<dbReference type="OrthoDB" id="9763659at2"/>
<dbReference type="InterPro" id="IPR003593">
    <property type="entry name" value="AAA+_ATPase"/>
</dbReference>
<dbReference type="RefSeq" id="WP_142532235.1">
    <property type="nucleotide sequence ID" value="NZ_FXTB01000001.1"/>
</dbReference>
<accession>A0A521BFX2</accession>
<evidence type="ECO:0000313" key="2">
    <source>
        <dbReference type="EMBL" id="SMO45997.1"/>
    </source>
</evidence>
<dbReference type="CDD" id="cd18809">
    <property type="entry name" value="SF1_C_RecD"/>
    <property type="match status" value="1"/>
</dbReference>
<dbReference type="GO" id="GO:0003678">
    <property type="term" value="F:DNA helicase activity"/>
    <property type="evidence" value="ECO:0007669"/>
    <property type="project" value="InterPro"/>
</dbReference>
<keyword evidence="2" id="KW-0547">Nucleotide-binding</keyword>
<dbReference type="Pfam" id="PF05970">
    <property type="entry name" value="PIF1"/>
    <property type="match status" value="1"/>
</dbReference>
<dbReference type="PANTHER" id="PTHR47642">
    <property type="entry name" value="ATP-DEPENDENT DNA HELICASE"/>
    <property type="match status" value="1"/>
</dbReference>
<feature type="domain" description="AAA+ ATPase" evidence="1">
    <location>
        <begin position="25"/>
        <end position="198"/>
    </location>
</feature>
<keyword evidence="2" id="KW-0347">Helicase</keyword>
<name>A0A521BFX2_SACCC</name>
<gene>
    <name evidence="2" type="ORF">SAMN06265379_101916</name>
</gene>
<sequence length="669" mass="77607">MDEWLQHIDTDNDEFQDALKLIQYTRRSVFLTGKAGTGKSTFLKYICAQTQKKYVVVAPTGIAAINAGGQTMHSFFKIPFRPLLPDDPDLSTKDGRIYDFLKYRKNHQKLIKELELLIIDEVSMLRVDILDFIDRVLRVFSGNMQVPFGGKQLLMVGDIFQLEPVVKGEEWAILKRFYQTPFFFSARVFRHLPMVQIELKKVYRQNNPEFVNLLDRIRVNALRQDDMATINRRYKRAYNAPLDELFITLATRRNTVDYINDHKLSELEGEEIVFEGQVMGEFPESALPTPRELVLKENAQVMFIKNDSPERRWFNGSLGRIDEINEEGIYVRLENDELYLVEKELWRNVRYKYDEKNNRIIEDEIGSYQQYPLKLAWAITVHKSQGLTFDKVMIDFTGGAFAGGQLYVALSRCRSLEGIIMKSQVTARDVIVKRECVDFSRRSNNKLQIKESLESARADDSYKNALAAFKKDDFGFAMQELGLAVAKRNDLTKPHVLRFIARQLQVIPKLRKKIQTLECREKKRNKQLGEFAREYFLMANECLVKAKDKSAAIANLNKAILLNPDFFDALFKRAGLKVETNDLDGAEADYSLARKLKPRTFKVYYNRGRTRLLLKNNNGAYNDLKKAINLKDDHAESYYYLAQVCDKMGEAEEAERYRNISANLGFEEE</sequence>
<dbReference type="PANTHER" id="PTHR47642:SF7">
    <property type="entry name" value="ATP-DEPENDENT DNA HELICASE PIF1"/>
    <property type="match status" value="1"/>
</dbReference>
<dbReference type="Gene3D" id="3.40.50.300">
    <property type="entry name" value="P-loop containing nucleotide triphosphate hydrolases"/>
    <property type="match status" value="2"/>
</dbReference>
<protein>
    <submittedName>
        <fullName evidence="2">Helicase</fullName>
    </submittedName>
</protein>
<dbReference type="InterPro" id="IPR019734">
    <property type="entry name" value="TPR_rpt"/>
</dbReference>
<dbReference type="SMART" id="SM00382">
    <property type="entry name" value="AAA"/>
    <property type="match status" value="1"/>
</dbReference>
<dbReference type="Gene3D" id="1.25.40.10">
    <property type="entry name" value="Tetratricopeptide repeat domain"/>
    <property type="match status" value="2"/>
</dbReference>
<dbReference type="SUPFAM" id="SSF52540">
    <property type="entry name" value="P-loop containing nucleoside triphosphate hydrolases"/>
    <property type="match status" value="2"/>
</dbReference>
<dbReference type="SMART" id="SM00028">
    <property type="entry name" value="TPR"/>
    <property type="match status" value="3"/>
</dbReference>
<keyword evidence="3" id="KW-1185">Reference proteome</keyword>
<dbReference type="Gene3D" id="2.30.30.940">
    <property type="match status" value="1"/>
</dbReference>
<evidence type="ECO:0000313" key="3">
    <source>
        <dbReference type="Proteomes" id="UP000319040"/>
    </source>
</evidence>
<dbReference type="GO" id="GO:0000723">
    <property type="term" value="P:telomere maintenance"/>
    <property type="evidence" value="ECO:0007669"/>
    <property type="project" value="InterPro"/>
</dbReference>
<dbReference type="SUPFAM" id="SSF48452">
    <property type="entry name" value="TPR-like"/>
    <property type="match status" value="1"/>
</dbReference>
<dbReference type="InterPro" id="IPR051055">
    <property type="entry name" value="PIF1_helicase"/>
</dbReference>
<keyword evidence="2" id="KW-0378">Hydrolase</keyword>
<proteinExistence type="predicted"/>
<dbReference type="AlphaFoldDB" id="A0A521BFX2"/>
<dbReference type="InterPro" id="IPR010285">
    <property type="entry name" value="DNA_helicase_pif1-like_DEAD"/>
</dbReference>
<keyword evidence="2" id="KW-0067">ATP-binding</keyword>
<reference evidence="2 3" key="1">
    <citation type="submission" date="2017-05" db="EMBL/GenBank/DDBJ databases">
        <authorList>
            <person name="Varghese N."/>
            <person name="Submissions S."/>
        </authorList>
    </citation>
    <scope>NUCLEOTIDE SEQUENCE [LARGE SCALE GENOMIC DNA]</scope>
    <source>
        <strain evidence="2 3">DSM 27040</strain>
    </source>
</reference>
<dbReference type="Proteomes" id="UP000319040">
    <property type="component" value="Unassembled WGS sequence"/>
</dbReference>
<organism evidence="2 3">
    <name type="scientific">Saccharicrinis carchari</name>
    <dbReference type="NCBI Taxonomy" id="1168039"/>
    <lineage>
        <taxon>Bacteria</taxon>
        <taxon>Pseudomonadati</taxon>
        <taxon>Bacteroidota</taxon>
        <taxon>Bacteroidia</taxon>
        <taxon>Marinilabiliales</taxon>
        <taxon>Marinilabiliaceae</taxon>
        <taxon>Saccharicrinis</taxon>
    </lineage>
</organism>
<dbReference type="InterPro" id="IPR027417">
    <property type="entry name" value="P-loop_NTPase"/>
</dbReference>
<dbReference type="GO" id="GO:0006281">
    <property type="term" value="P:DNA repair"/>
    <property type="evidence" value="ECO:0007669"/>
    <property type="project" value="InterPro"/>
</dbReference>
<dbReference type="EMBL" id="FXTB01000001">
    <property type="protein sequence ID" value="SMO45997.1"/>
    <property type="molecule type" value="Genomic_DNA"/>
</dbReference>
<dbReference type="FunFam" id="3.40.50.300:FF:001498">
    <property type="entry name" value="ATP-dependent DNA helicase"/>
    <property type="match status" value="1"/>
</dbReference>
<evidence type="ECO:0000259" key="1">
    <source>
        <dbReference type="SMART" id="SM00382"/>
    </source>
</evidence>